<dbReference type="AlphaFoldDB" id="A0A9N7V3M3"/>
<organism evidence="2 3">
    <name type="scientific">Pleuronectes platessa</name>
    <name type="common">European plaice</name>
    <dbReference type="NCBI Taxonomy" id="8262"/>
    <lineage>
        <taxon>Eukaryota</taxon>
        <taxon>Metazoa</taxon>
        <taxon>Chordata</taxon>
        <taxon>Craniata</taxon>
        <taxon>Vertebrata</taxon>
        <taxon>Euteleostomi</taxon>
        <taxon>Actinopterygii</taxon>
        <taxon>Neopterygii</taxon>
        <taxon>Teleostei</taxon>
        <taxon>Neoteleostei</taxon>
        <taxon>Acanthomorphata</taxon>
        <taxon>Carangaria</taxon>
        <taxon>Pleuronectiformes</taxon>
        <taxon>Pleuronectoidei</taxon>
        <taxon>Pleuronectidae</taxon>
        <taxon>Pleuronectes</taxon>
    </lineage>
</organism>
<reference evidence="2" key="1">
    <citation type="submission" date="2020-03" db="EMBL/GenBank/DDBJ databases">
        <authorList>
            <person name="Weist P."/>
        </authorList>
    </citation>
    <scope>NUCLEOTIDE SEQUENCE</scope>
</reference>
<protein>
    <submittedName>
        <fullName evidence="2">Uncharacterized protein</fullName>
    </submittedName>
</protein>
<dbReference type="EMBL" id="CADEAL010003112">
    <property type="protein sequence ID" value="CAB1443476.1"/>
    <property type="molecule type" value="Genomic_DNA"/>
</dbReference>
<proteinExistence type="predicted"/>
<keyword evidence="3" id="KW-1185">Reference proteome</keyword>
<gene>
    <name evidence="2" type="ORF">PLEPLA_LOCUS31192</name>
</gene>
<name>A0A9N7V3M3_PLEPL</name>
<accession>A0A9N7V3M3</accession>
<evidence type="ECO:0000313" key="3">
    <source>
        <dbReference type="Proteomes" id="UP001153269"/>
    </source>
</evidence>
<feature type="region of interest" description="Disordered" evidence="1">
    <location>
        <begin position="60"/>
        <end position="91"/>
    </location>
</feature>
<dbReference type="Proteomes" id="UP001153269">
    <property type="component" value="Unassembled WGS sequence"/>
</dbReference>
<evidence type="ECO:0000313" key="2">
    <source>
        <dbReference type="EMBL" id="CAB1443476.1"/>
    </source>
</evidence>
<sequence>MPTLHLREPSGDNDASVFVRAAVTSRYMCLCLRLSVSGFRNTGEWVAENLSVSSCLAHHQFPPPPPHHPQHRIKGHDITRSAPGARRARSTRMFDSFHVHAKL</sequence>
<evidence type="ECO:0000256" key="1">
    <source>
        <dbReference type="SAM" id="MobiDB-lite"/>
    </source>
</evidence>
<comment type="caution">
    <text evidence="2">The sequence shown here is derived from an EMBL/GenBank/DDBJ whole genome shotgun (WGS) entry which is preliminary data.</text>
</comment>